<dbReference type="Gene3D" id="3.40.30.10">
    <property type="entry name" value="Glutaredoxin"/>
    <property type="match status" value="2"/>
</dbReference>
<accession>A0A1R3HEB5</accession>
<dbReference type="InterPro" id="IPR004045">
    <property type="entry name" value="Glutathione_S-Trfase_N"/>
</dbReference>
<sequence>MEQANQEKKLKLYSHWISSCSCRIRIALNLKEFQKLNPIGYVPVLVDGDIVISDSFAIFMKYIAEKVGPDEATPWVKHHIEKGFEGRPVSSTTDSCRY</sequence>
<dbReference type="GO" id="GO:0006749">
    <property type="term" value="P:glutathione metabolic process"/>
    <property type="evidence" value="ECO:0007669"/>
    <property type="project" value="TreeGrafter"/>
</dbReference>
<keyword evidence="3" id="KW-1185">Reference proteome</keyword>
<dbReference type="PROSITE" id="PS50404">
    <property type="entry name" value="GST_NTER"/>
    <property type="match status" value="1"/>
</dbReference>
<dbReference type="EMBL" id="AWUE01020366">
    <property type="protein sequence ID" value="OMO68689.1"/>
    <property type="molecule type" value="Genomic_DNA"/>
</dbReference>
<dbReference type="GO" id="GO:0016034">
    <property type="term" value="F:maleylacetoacetate isomerase activity"/>
    <property type="evidence" value="ECO:0007669"/>
    <property type="project" value="TreeGrafter"/>
</dbReference>
<proteinExistence type="predicted"/>
<gene>
    <name evidence="2" type="ORF">COLO4_29485</name>
</gene>
<name>A0A1R3HEB5_9ROSI</name>
<dbReference type="GO" id="GO:0004364">
    <property type="term" value="F:glutathione transferase activity"/>
    <property type="evidence" value="ECO:0007669"/>
    <property type="project" value="TreeGrafter"/>
</dbReference>
<dbReference type="InterPro" id="IPR036249">
    <property type="entry name" value="Thioredoxin-like_sf"/>
</dbReference>
<feature type="domain" description="GST N-terminal" evidence="1">
    <location>
        <begin position="8"/>
        <end position="71"/>
    </location>
</feature>
<protein>
    <recommendedName>
        <fullName evidence="1">GST N-terminal domain-containing protein</fullName>
    </recommendedName>
</protein>
<dbReference type="OrthoDB" id="422574at2759"/>
<comment type="caution">
    <text evidence="2">The sequence shown here is derived from an EMBL/GenBank/DDBJ whole genome shotgun (WGS) entry which is preliminary data.</text>
</comment>
<reference evidence="3" key="1">
    <citation type="submission" date="2013-09" db="EMBL/GenBank/DDBJ databases">
        <title>Corchorus olitorius genome sequencing.</title>
        <authorList>
            <person name="Alam M."/>
            <person name="Haque M.S."/>
            <person name="Islam M.S."/>
            <person name="Emdad E.M."/>
            <person name="Islam M.M."/>
            <person name="Ahmed B."/>
            <person name="Halim A."/>
            <person name="Hossen Q.M.M."/>
            <person name="Hossain M.Z."/>
            <person name="Ahmed R."/>
            <person name="Khan M.M."/>
            <person name="Islam R."/>
            <person name="Rashid M.M."/>
            <person name="Khan S.A."/>
            <person name="Rahman M.S."/>
            <person name="Alam M."/>
            <person name="Yahiya A.S."/>
            <person name="Khan M.S."/>
            <person name="Azam M.S."/>
            <person name="Haque T."/>
            <person name="Lashkar M.Z.H."/>
            <person name="Akhand A.I."/>
            <person name="Morshed G."/>
            <person name="Roy S."/>
            <person name="Uddin K.S."/>
            <person name="Rabeya T."/>
            <person name="Hossain A.S."/>
            <person name="Chowdhury A."/>
            <person name="Snigdha A.R."/>
            <person name="Mortoza M.S."/>
            <person name="Matin S.A."/>
            <person name="Hoque S.M.E."/>
            <person name="Islam M.K."/>
            <person name="Roy D.K."/>
            <person name="Haider R."/>
            <person name="Moosa M.M."/>
            <person name="Elias S.M."/>
            <person name="Hasan A.M."/>
            <person name="Jahan S."/>
            <person name="Shafiuddin M."/>
            <person name="Mahmood N."/>
            <person name="Shommy N.S."/>
        </authorList>
    </citation>
    <scope>NUCLEOTIDE SEQUENCE [LARGE SCALE GENOMIC DNA]</scope>
    <source>
        <strain evidence="3">cv. O-4</strain>
    </source>
</reference>
<dbReference type="PANTHER" id="PTHR42673:SF4">
    <property type="entry name" value="MALEYLACETOACETATE ISOMERASE"/>
    <property type="match status" value="1"/>
</dbReference>
<dbReference type="STRING" id="93759.A0A1R3HEB5"/>
<dbReference type="Pfam" id="PF02798">
    <property type="entry name" value="GST_N"/>
    <property type="match status" value="1"/>
</dbReference>
<dbReference type="GO" id="GO:0006559">
    <property type="term" value="P:L-phenylalanine catabolic process"/>
    <property type="evidence" value="ECO:0007669"/>
    <property type="project" value="TreeGrafter"/>
</dbReference>
<organism evidence="2 3">
    <name type="scientific">Corchorus olitorius</name>
    <dbReference type="NCBI Taxonomy" id="93759"/>
    <lineage>
        <taxon>Eukaryota</taxon>
        <taxon>Viridiplantae</taxon>
        <taxon>Streptophyta</taxon>
        <taxon>Embryophyta</taxon>
        <taxon>Tracheophyta</taxon>
        <taxon>Spermatophyta</taxon>
        <taxon>Magnoliopsida</taxon>
        <taxon>eudicotyledons</taxon>
        <taxon>Gunneridae</taxon>
        <taxon>Pentapetalae</taxon>
        <taxon>rosids</taxon>
        <taxon>malvids</taxon>
        <taxon>Malvales</taxon>
        <taxon>Malvaceae</taxon>
        <taxon>Grewioideae</taxon>
        <taxon>Apeibeae</taxon>
        <taxon>Corchorus</taxon>
    </lineage>
</organism>
<evidence type="ECO:0000313" key="2">
    <source>
        <dbReference type="EMBL" id="OMO68689.1"/>
    </source>
</evidence>
<dbReference type="PANTHER" id="PTHR42673">
    <property type="entry name" value="MALEYLACETOACETATE ISOMERASE"/>
    <property type="match status" value="1"/>
</dbReference>
<dbReference type="AlphaFoldDB" id="A0A1R3HEB5"/>
<evidence type="ECO:0000313" key="3">
    <source>
        <dbReference type="Proteomes" id="UP000187203"/>
    </source>
</evidence>
<evidence type="ECO:0000259" key="1">
    <source>
        <dbReference type="PROSITE" id="PS50404"/>
    </source>
</evidence>
<dbReference type="SUPFAM" id="SSF52833">
    <property type="entry name" value="Thioredoxin-like"/>
    <property type="match status" value="1"/>
</dbReference>
<dbReference type="Proteomes" id="UP000187203">
    <property type="component" value="Unassembled WGS sequence"/>
</dbReference>